<evidence type="ECO:0000256" key="1">
    <source>
        <dbReference type="ARBA" id="ARBA00022603"/>
    </source>
</evidence>
<dbReference type="InterPro" id="IPR036388">
    <property type="entry name" value="WH-like_DNA-bd_sf"/>
</dbReference>
<protein>
    <recommendedName>
        <fullName evidence="4">O-methyltransferase C-terminal domain-containing protein</fullName>
    </recommendedName>
</protein>
<dbReference type="AlphaFoldDB" id="A0A409XMF3"/>
<dbReference type="PROSITE" id="PS51683">
    <property type="entry name" value="SAM_OMT_II"/>
    <property type="match status" value="1"/>
</dbReference>
<dbReference type="EMBL" id="NHYD01001200">
    <property type="protein sequence ID" value="PPQ91962.1"/>
    <property type="molecule type" value="Genomic_DNA"/>
</dbReference>
<dbReference type="PANTHER" id="PTHR43712:SF2">
    <property type="entry name" value="O-METHYLTRANSFERASE CICE"/>
    <property type="match status" value="1"/>
</dbReference>
<feature type="domain" description="O-methyltransferase C-terminal" evidence="4">
    <location>
        <begin position="231"/>
        <end position="400"/>
    </location>
</feature>
<proteinExistence type="predicted"/>
<evidence type="ECO:0000256" key="2">
    <source>
        <dbReference type="ARBA" id="ARBA00022679"/>
    </source>
</evidence>
<dbReference type="STRING" id="93625.A0A409XMF3"/>
<reference evidence="5 6" key="1">
    <citation type="journal article" date="2018" name="Evol. Lett.">
        <title>Horizontal gene cluster transfer increased hallucinogenic mushroom diversity.</title>
        <authorList>
            <person name="Reynolds H.T."/>
            <person name="Vijayakumar V."/>
            <person name="Gluck-Thaler E."/>
            <person name="Korotkin H.B."/>
            <person name="Matheny P.B."/>
            <person name="Slot J.C."/>
        </authorList>
    </citation>
    <scope>NUCLEOTIDE SEQUENCE [LARGE SCALE GENOMIC DNA]</scope>
    <source>
        <strain evidence="5 6">2631</strain>
    </source>
</reference>
<keyword evidence="3" id="KW-0949">S-adenosyl-L-methionine</keyword>
<name>A0A409XMF3_PSICY</name>
<dbReference type="Gene3D" id="1.10.10.10">
    <property type="entry name" value="Winged helix-like DNA-binding domain superfamily/Winged helix DNA-binding domain"/>
    <property type="match status" value="1"/>
</dbReference>
<dbReference type="Pfam" id="PF00891">
    <property type="entry name" value="Methyltransf_2"/>
    <property type="match status" value="1"/>
</dbReference>
<dbReference type="InterPro" id="IPR001077">
    <property type="entry name" value="COMT_C"/>
</dbReference>
<dbReference type="SUPFAM" id="SSF53335">
    <property type="entry name" value="S-adenosyl-L-methionine-dependent methyltransferases"/>
    <property type="match status" value="1"/>
</dbReference>
<sequence>MSSIELVNNLQKLVLSTFSGEIANRFEVYKAKHRISDLCLALLRSVQGPEEYTAILAESCQESSALNVVASLGVADHIAESLNGKLSLKELSEKVKADEQYLSDSLVYHGYFVEMGGFGSQVYANNEFSNVLLTENTNAKGGKGMKDAVGLAADDGAKATTRLLDATTGQGKVNAKTAANIAFDFDGSLFHWMSSPGNEWRGDRTAKAMVQLHGMANGDIGEDYPWEKLSTPIIDIGGGIGSFEGMLLTTPKNKDLSFTIFDIEKTVEHAKKVWTGKPQWMQDRVSFIAGDFMRPSPIDSKIPTPAQGAGTYVIRHVLHDWDDAQVVTILTHVRNAMLGSPVSIPPPKLLLVEMMLTECSSRFTRTTSLQLLSLSGGVTRTEGKSGALFQFRKLIEQAGFIVEHVAEVRGVDLIVELKPAPL</sequence>
<dbReference type="Proteomes" id="UP000283269">
    <property type="component" value="Unassembled WGS sequence"/>
</dbReference>
<organism evidence="5 6">
    <name type="scientific">Psilocybe cyanescens</name>
    <dbReference type="NCBI Taxonomy" id="93625"/>
    <lineage>
        <taxon>Eukaryota</taxon>
        <taxon>Fungi</taxon>
        <taxon>Dikarya</taxon>
        <taxon>Basidiomycota</taxon>
        <taxon>Agaricomycotina</taxon>
        <taxon>Agaricomycetes</taxon>
        <taxon>Agaricomycetidae</taxon>
        <taxon>Agaricales</taxon>
        <taxon>Agaricineae</taxon>
        <taxon>Strophariaceae</taxon>
        <taxon>Psilocybe</taxon>
    </lineage>
</organism>
<evidence type="ECO:0000259" key="4">
    <source>
        <dbReference type="Pfam" id="PF00891"/>
    </source>
</evidence>
<comment type="caution">
    <text evidence="5">The sequence shown here is derived from an EMBL/GenBank/DDBJ whole genome shotgun (WGS) entry which is preliminary data.</text>
</comment>
<dbReference type="SUPFAM" id="SSF46785">
    <property type="entry name" value="Winged helix' DNA-binding domain"/>
    <property type="match status" value="1"/>
</dbReference>
<evidence type="ECO:0000256" key="3">
    <source>
        <dbReference type="ARBA" id="ARBA00022691"/>
    </source>
</evidence>
<keyword evidence="1" id="KW-0489">Methyltransferase</keyword>
<dbReference type="InParanoid" id="A0A409XMF3"/>
<evidence type="ECO:0000313" key="5">
    <source>
        <dbReference type="EMBL" id="PPQ91962.1"/>
    </source>
</evidence>
<gene>
    <name evidence="5" type="ORF">CVT25_004436</name>
</gene>
<accession>A0A409XMF3</accession>
<dbReference type="PANTHER" id="PTHR43712">
    <property type="entry name" value="PUTATIVE (AFU_ORTHOLOGUE AFUA_4G14580)-RELATED"/>
    <property type="match status" value="1"/>
</dbReference>
<dbReference type="OrthoDB" id="1606438at2759"/>
<dbReference type="InterPro" id="IPR029063">
    <property type="entry name" value="SAM-dependent_MTases_sf"/>
</dbReference>
<dbReference type="GO" id="GO:0032259">
    <property type="term" value="P:methylation"/>
    <property type="evidence" value="ECO:0007669"/>
    <property type="project" value="UniProtKB-KW"/>
</dbReference>
<dbReference type="Gene3D" id="3.40.50.150">
    <property type="entry name" value="Vaccinia Virus protein VP39"/>
    <property type="match status" value="1"/>
</dbReference>
<dbReference type="InterPro" id="IPR016461">
    <property type="entry name" value="COMT-like"/>
</dbReference>
<keyword evidence="2" id="KW-0808">Transferase</keyword>
<keyword evidence="6" id="KW-1185">Reference proteome</keyword>
<evidence type="ECO:0000313" key="6">
    <source>
        <dbReference type="Proteomes" id="UP000283269"/>
    </source>
</evidence>
<dbReference type="GO" id="GO:0008171">
    <property type="term" value="F:O-methyltransferase activity"/>
    <property type="evidence" value="ECO:0007669"/>
    <property type="project" value="InterPro"/>
</dbReference>
<dbReference type="InterPro" id="IPR036390">
    <property type="entry name" value="WH_DNA-bd_sf"/>
</dbReference>